<sequence>MTHAGAAEIQMYLNGLGGDGEGATSTRDRFASLKYGNDRTSNADKGEIRARLIQNLGIPREEADNYLAAALAGYASDYENDLEDEYPQTDGERVFGDAETKYGSGSPYEMAMEKARRAATMSR</sequence>
<gene>
    <name evidence="2" type="ORF">J5474_00275</name>
</gene>
<dbReference type="Proteomes" id="UP000675940">
    <property type="component" value="Unassembled WGS sequence"/>
</dbReference>
<dbReference type="AlphaFoldDB" id="A0A940MMV0"/>
<dbReference type="RefSeq" id="WP_209358350.1">
    <property type="nucleotide sequence ID" value="NZ_JAGISH010000001.1"/>
</dbReference>
<proteinExistence type="predicted"/>
<evidence type="ECO:0000313" key="2">
    <source>
        <dbReference type="EMBL" id="MBP0480927.1"/>
    </source>
</evidence>
<evidence type="ECO:0000313" key="3">
    <source>
        <dbReference type="Proteomes" id="UP000675940"/>
    </source>
</evidence>
<accession>A0A940MMV0</accession>
<dbReference type="EMBL" id="JAGISH010000001">
    <property type="protein sequence ID" value="MBP0480927.1"/>
    <property type="molecule type" value="Genomic_DNA"/>
</dbReference>
<organism evidence="2 3">
    <name type="scientific">Sagittula salina</name>
    <dbReference type="NCBI Taxonomy" id="2820268"/>
    <lineage>
        <taxon>Bacteria</taxon>
        <taxon>Pseudomonadati</taxon>
        <taxon>Pseudomonadota</taxon>
        <taxon>Alphaproteobacteria</taxon>
        <taxon>Rhodobacterales</taxon>
        <taxon>Roseobacteraceae</taxon>
        <taxon>Sagittula</taxon>
    </lineage>
</organism>
<reference evidence="2" key="1">
    <citation type="submission" date="2021-03" db="EMBL/GenBank/DDBJ databases">
        <title>Sagittula salina sp. nov. strain M10.9X isolated from the marine waste.</title>
        <authorList>
            <person name="Satari L."/>
            <person name="Molina-Menor E."/>
            <person name="Vidal-Verdu A."/>
            <person name="Pascual J."/>
            <person name="Pereto J."/>
            <person name="Porcar M."/>
        </authorList>
    </citation>
    <scope>NUCLEOTIDE SEQUENCE</scope>
    <source>
        <strain evidence="2">M10.9X</strain>
    </source>
</reference>
<keyword evidence="3" id="KW-1185">Reference proteome</keyword>
<feature type="region of interest" description="Disordered" evidence="1">
    <location>
        <begin position="15"/>
        <end position="38"/>
    </location>
</feature>
<comment type="caution">
    <text evidence="2">The sequence shown here is derived from an EMBL/GenBank/DDBJ whole genome shotgun (WGS) entry which is preliminary data.</text>
</comment>
<evidence type="ECO:0000256" key="1">
    <source>
        <dbReference type="SAM" id="MobiDB-lite"/>
    </source>
</evidence>
<name>A0A940MMV0_9RHOB</name>
<protein>
    <submittedName>
        <fullName evidence="2">Uncharacterized protein</fullName>
    </submittedName>
</protein>